<dbReference type="InterPro" id="IPR000801">
    <property type="entry name" value="Esterase-like"/>
</dbReference>
<evidence type="ECO:0000313" key="2">
    <source>
        <dbReference type="Proteomes" id="UP000234653"/>
    </source>
</evidence>
<protein>
    <recommendedName>
        <fullName evidence="3">Acetyl esterase</fullName>
    </recommendedName>
</protein>
<dbReference type="Gene3D" id="3.40.50.1820">
    <property type="entry name" value="alpha/beta hydrolase"/>
    <property type="match status" value="1"/>
</dbReference>
<reference evidence="1 2" key="1">
    <citation type="submission" date="2016-12" db="EMBL/GenBank/DDBJ databases">
        <title>The whole genome sequencing and assembly of Lactobacillus alimentarius DSM 20249T strain.</title>
        <authorList>
            <person name="Lee Y.-J."/>
            <person name="Yi H."/>
            <person name="Bahn Y.-S."/>
            <person name="Kim J.F."/>
            <person name="Lee D.-W."/>
        </authorList>
    </citation>
    <scope>NUCLEOTIDE SEQUENCE [LARGE SCALE GENOMIC DNA]</scope>
    <source>
        <strain evidence="1 2">DSM 20249</strain>
    </source>
</reference>
<dbReference type="PANTHER" id="PTHR48098:SF1">
    <property type="entry name" value="DIACYLGLYCEROL ACYLTRANSFERASE_MYCOLYLTRANSFERASE AG85A"/>
    <property type="match status" value="1"/>
</dbReference>
<dbReference type="STRING" id="1423720.FC67_GL001378"/>
<dbReference type="InterPro" id="IPR050583">
    <property type="entry name" value="Mycobacterial_A85_antigen"/>
</dbReference>
<dbReference type="Proteomes" id="UP000234653">
    <property type="component" value="Chromosome"/>
</dbReference>
<organism evidence="1 2">
    <name type="scientific">Companilactobacillus alimentarius DSM 20249</name>
    <dbReference type="NCBI Taxonomy" id="1423720"/>
    <lineage>
        <taxon>Bacteria</taxon>
        <taxon>Bacillati</taxon>
        <taxon>Bacillota</taxon>
        <taxon>Bacilli</taxon>
        <taxon>Lactobacillales</taxon>
        <taxon>Lactobacillaceae</taxon>
        <taxon>Companilactobacillus</taxon>
    </lineage>
</organism>
<dbReference type="InterPro" id="IPR029058">
    <property type="entry name" value="AB_hydrolase_fold"/>
</dbReference>
<dbReference type="RefSeq" id="WP_057737342.1">
    <property type="nucleotide sequence ID" value="NZ_AZDQ01000005.1"/>
</dbReference>
<sequence>MAVISVHYSSQLLNSQTIVRIIMPDNILNKPVPVIWWLHGLGDDGSVWIRKTRLELIATQYKVAVIIPDMQRSFSQNIQGGLPFFDYINKELPEYLHSIFNLSDRRDENFLVGNSMGGYGSYKLSAISPKRFSYVATLSPVTNLKTVTTFMRDFPSIFTSNPESIENLVGLMGKTQNELSNIHWLQLMGADDPLKSDSINFVKETKDKLHINLNQKISPGNHNWTFWDKQLTEIFNWLPLQKVLTGGIIQK</sequence>
<name>A0A2K9HK41_9LACO</name>
<dbReference type="AlphaFoldDB" id="A0A2K9HK41"/>
<dbReference type="EMBL" id="CP018867">
    <property type="protein sequence ID" value="AUI72087.1"/>
    <property type="molecule type" value="Genomic_DNA"/>
</dbReference>
<dbReference type="PANTHER" id="PTHR48098">
    <property type="entry name" value="ENTEROCHELIN ESTERASE-RELATED"/>
    <property type="match status" value="1"/>
</dbReference>
<evidence type="ECO:0000313" key="1">
    <source>
        <dbReference type="EMBL" id="AUI72087.1"/>
    </source>
</evidence>
<keyword evidence="2" id="KW-1185">Reference proteome</keyword>
<dbReference type="GO" id="GO:0016747">
    <property type="term" value="F:acyltransferase activity, transferring groups other than amino-acyl groups"/>
    <property type="evidence" value="ECO:0007669"/>
    <property type="project" value="TreeGrafter"/>
</dbReference>
<dbReference type="SUPFAM" id="SSF53474">
    <property type="entry name" value="alpha/beta-Hydrolases"/>
    <property type="match status" value="1"/>
</dbReference>
<gene>
    <name evidence="1" type="ORF">LA20249_07805</name>
</gene>
<evidence type="ECO:0008006" key="3">
    <source>
        <dbReference type="Google" id="ProtNLM"/>
    </source>
</evidence>
<proteinExistence type="predicted"/>
<dbReference type="Pfam" id="PF00756">
    <property type="entry name" value="Esterase"/>
    <property type="match status" value="1"/>
</dbReference>
<dbReference type="KEGG" id="lali:LA20249_07805"/>
<accession>A0A2K9HK41</accession>